<name>A0ABV6Q6X2_9FLAO</name>
<keyword evidence="1" id="KW-0732">Signal</keyword>
<dbReference type="InterPro" id="IPR037293">
    <property type="entry name" value="Gal_Oxidase_central_sf"/>
</dbReference>
<dbReference type="InterPro" id="IPR026444">
    <property type="entry name" value="Secre_tail"/>
</dbReference>
<evidence type="ECO:0000313" key="4">
    <source>
        <dbReference type="Proteomes" id="UP001589832"/>
    </source>
</evidence>
<feature type="domain" description="Secretion system C-terminal sorting" evidence="2">
    <location>
        <begin position="411"/>
        <end position="478"/>
    </location>
</feature>
<dbReference type="RefSeq" id="WP_386059293.1">
    <property type="nucleotide sequence ID" value="NZ_JBHLTQ010000001.1"/>
</dbReference>
<dbReference type="Gene3D" id="2.130.10.130">
    <property type="entry name" value="Integrin alpha, N-terminal"/>
    <property type="match status" value="1"/>
</dbReference>
<evidence type="ECO:0000256" key="1">
    <source>
        <dbReference type="ARBA" id="ARBA00022729"/>
    </source>
</evidence>
<organism evidence="3 4">
    <name type="scientific">Winogradskyella pulchriflava</name>
    <dbReference type="NCBI Taxonomy" id="1110688"/>
    <lineage>
        <taxon>Bacteria</taxon>
        <taxon>Pseudomonadati</taxon>
        <taxon>Bacteroidota</taxon>
        <taxon>Flavobacteriia</taxon>
        <taxon>Flavobacteriales</taxon>
        <taxon>Flavobacteriaceae</taxon>
        <taxon>Winogradskyella</taxon>
    </lineage>
</organism>
<accession>A0ABV6Q6X2</accession>
<evidence type="ECO:0000313" key="3">
    <source>
        <dbReference type="EMBL" id="MFC0603450.1"/>
    </source>
</evidence>
<keyword evidence="4" id="KW-1185">Reference proteome</keyword>
<dbReference type="SUPFAM" id="SSF50965">
    <property type="entry name" value="Galactose oxidase, central domain"/>
    <property type="match status" value="2"/>
</dbReference>
<dbReference type="EMBL" id="JBHLTQ010000001">
    <property type="protein sequence ID" value="MFC0603450.1"/>
    <property type="molecule type" value="Genomic_DNA"/>
</dbReference>
<evidence type="ECO:0000259" key="2">
    <source>
        <dbReference type="Pfam" id="PF18962"/>
    </source>
</evidence>
<protein>
    <submittedName>
        <fullName evidence="3">T9SS type A sorting domain-containing protein</fullName>
    </submittedName>
</protein>
<dbReference type="Pfam" id="PF18962">
    <property type="entry name" value="Por_Secre_tail"/>
    <property type="match status" value="1"/>
</dbReference>
<dbReference type="Pfam" id="PF14312">
    <property type="entry name" value="FG-GAP_2"/>
    <property type="match status" value="3"/>
</dbReference>
<dbReference type="PANTHER" id="PTHR36220:SF1">
    <property type="entry name" value="GAMMA TUBULIN COMPLEX COMPONENT C-TERMINAL DOMAIN-CONTAINING PROTEIN"/>
    <property type="match status" value="1"/>
</dbReference>
<proteinExistence type="predicted"/>
<dbReference type="InterPro" id="IPR028994">
    <property type="entry name" value="Integrin_alpha_N"/>
</dbReference>
<comment type="caution">
    <text evidence="3">The sequence shown here is derived from an EMBL/GenBank/DDBJ whole genome shotgun (WGS) entry which is preliminary data.</text>
</comment>
<reference evidence="3 4" key="1">
    <citation type="submission" date="2024-09" db="EMBL/GenBank/DDBJ databases">
        <authorList>
            <person name="Sun Q."/>
            <person name="Mori K."/>
        </authorList>
    </citation>
    <scope>NUCLEOTIDE SEQUENCE [LARGE SCALE GENOMIC DNA]</scope>
    <source>
        <strain evidence="3 4">NCAIM B.02481</strain>
    </source>
</reference>
<dbReference type="NCBIfam" id="TIGR04183">
    <property type="entry name" value="Por_Secre_tail"/>
    <property type="match status" value="1"/>
</dbReference>
<dbReference type="InterPro" id="IPR013517">
    <property type="entry name" value="FG-GAP"/>
</dbReference>
<dbReference type="PANTHER" id="PTHR36220">
    <property type="entry name" value="UNNAMED PRODUCT"/>
    <property type="match status" value="1"/>
</dbReference>
<dbReference type="InterPro" id="IPR011043">
    <property type="entry name" value="Gal_Oxase/kelch_b-propeller"/>
</dbReference>
<gene>
    <name evidence="3" type="ORF">ACFFGA_02715</name>
</gene>
<dbReference type="Gene3D" id="2.130.10.80">
    <property type="entry name" value="Galactose oxidase/kelch, beta-propeller"/>
    <property type="match status" value="1"/>
</dbReference>
<sequence length="479" mass="50645">MKKLLFIFILIPFLGLSQVQIGNDINGESAGDQSGTSVSTSADGNIVAIGSPYNNENGARSGQVRIYENQNGNWVQIGSDINGQSSGDNFGYSVSLSSNGSIVAIGMRDSNAIGFGKVQIYENQNGSWIQIGLDIVENFFSFGASVSLSSDGNVIAIGTFTSNGYVRIYENQNDNWIQIGSNITREESSDYFGKALSLSSNGNVIAIGAFHNSGNGTNSGHVRIFEYQSGNWIQLGSDIDGESTGDASGWSVSLSSNGSIIAIGAYQNDGNGSQAGHVRVYENQNNNWVQIGSDIDGEAAEDLSGSSVSLSSDGSIVAIGAPINDDGGINTGHVRIYQNQAGNWVQIGTDIDGDGNYDYFGSSISLSSDGTVLAIGALYNDGNGVDSGQVKVFDLSGELSTENQTISNFNIYPNPTKGQFTIQLEHPSDLQNVNIYNNLGQLVLTTKESVINTLKLATGLYVLELETTKGKGSKKLIIE</sequence>
<dbReference type="Proteomes" id="UP001589832">
    <property type="component" value="Unassembled WGS sequence"/>
</dbReference>